<proteinExistence type="predicted"/>
<dbReference type="EMBL" id="CP030840">
    <property type="protein sequence ID" value="AXC15437.1"/>
    <property type="molecule type" value="Genomic_DNA"/>
</dbReference>
<sequence length="579" mass="65296">MDFCRTAKVALLAITITPTSGHSQTTTAMLNQLADRFVDQQLQYDPTLTYTSGLPTHDHSRFADRSPKALSVHDQEEREDLKALLTLPIARLAQPDRATYSNLRERLESDLQLRVCRTELWDVNHFDGWQSEFAEVAERQPAGSAEERKQALQRWGSMPQYLDVEIANLRLGLTQGYSAPQSVVRRVIQQMDALAVANPEQSVFYSPAKRSGDAAFQNAFRQLILNQINPALKSYRDFLQTEYLPKAREGVAISDLPNGAACYQAFLRSSTTLERTPQEIFDLGQKTVRENVAEIEKIGEAKYQSTDLPTIVAKIKSSSVEHFQSKDDLLGFSQQLLQRAKDVTARQLITRMPQQDVVIRPLSAFEEDAGVGSRFQGQPDSRQAAVFLIRLDDWHTETRSDAEINTVHEAVPGHYLQKALARELQPPTRLSKLIDNDAYTEGWARYAETMGEEAKIYDTEDADVMRRLWPARGMVVDPGLHVFHWTRQQAVDYIVSSGHFSADAANDYVDRMAVMPGQLTSYDSGGLEIKALRAESQERLGALFDLRHFNQAVLEEGVVPLGELRAHLKAWMADQLLHK</sequence>
<name>A0A2Z5G9D9_9BACT</name>
<reference evidence="1 2" key="1">
    <citation type="journal article" date="2018" name="Front. Microbiol.">
        <title>Hydrolytic Capabilities as a Key to Environmental Success: Chitinolytic and Cellulolytic Acidobacteria From Acidic Sub-arctic Soils and Boreal Peatlands.</title>
        <authorList>
            <person name="Belova S.E."/>
            <person name="Ravin N.V."/>
            <person name="Pankratov T.A."/>
            <person name="Rakitin A.L."/>
            <person name="Ivanova A.A."/>
            <person name="Beletsky A.V."/>
            <person name="Mardanov A.V."/>
            <person name="Sinninghe Damste J.S."/>
            <person name="Dedysh S.N."/>
        </authorList>
    </citation>
    <scope>NUCLEOTIDE SEQUENCE [LARGE SCALE GENOMIC DNA]</scope>
    <source>
        <strain evidence="1 2">SBC82</strain>
    </source>
</reference>
<dbReference type="InterPro" id="IPR010281">
    <property type="entry name" value="DUF885"/>
</dbReference>
<protein>
    <recommendedName>
        <fullName evidence="3">DUF885 domain-containing protein</fullName>
    </recommendedName>
</protein>
<dbReference type="Pfam" id="PF05960">
    <property type="entry name" value="DUF885"/>
    <property type="match status" value="1"/>
</dbReference>
<dbReference type="KEGG" id="abas:ACPOL_6193"/>
<gene>
    <name evidence="1" type="ORF">ACPOL_6193</name>
</gene>
<evidence type="ECO:0000313" key="1">
    <source>
        <dbReference type="EMBL" id="AXC15437.1"/>
    </source>
</evidence>
<organism evidence="1 2">
    <name type="scientific">Acidisarcina polymorpha</name>
    <dbReference type="NCBI Taxonomy" id="2211140"/>
    <lineage>
        <taxon>Bacteria</taxon>
        <taxon>Pseudomonadati</taxon>
        <taxon>Acidobacteriota</taxon>
        <taxon>Terriglobia</taxon>
        <taxon>Terriglobales</taxon>
        <taxon>Acidobacteriaceae</taxon>
        <taxon>Acidisarcina</taxon>
    </lineage>
</organism>
<dbReference type="AlphaFoldDB" id="A0A2Z5G9D9"/>
<dbReference type="RefSeq" id="WP_114210116.1">
    <property type="nucleotide sequence ID" value="NZ_CP030840.1"/>
</dbReference>
<evidence type="ECO:0000313" key="2">
    <source>
        <dbReference type="Proteomes" id="UP000253606"/>
    </source>
</evidence>
<keyword evidence="2" id="KW-1185">Reference proteome</keyword>
<dbReference type="Proteomes" id="UP000253606">
    <property type="component" value="Chromosome"/>
</dbReference>
<accession>A0A2Z5G9D9</accession>
<evidence type="ECO:0008006" key="3">
    <source>
        <dbReference type="Google" id="ProtNLM"/>
    </source>
</evidence>
<dbReference type="PANTHER" id="PTHR33361:SF2">
    <property type="entry name" value="DUF885 DOMAIN-CONTAINING PROTEIN"/>
    <property type="match status" value="1"/>
</dbReference>
<dbReference type="PANTHER" id="PTHR33361">
    <property type="entry name" value="GLR0591 PROTEIN"/>
    <property type="match status" value="1"/>
</dbReference>
<dbReference type="OrthoDB" id="9760040at2"/>